<dbReference type="EMBL" id="PEJP01000044">
    <property type="protein sequence ID" value="RYO52908.1"/>
    <property type="molecule type" value="Genomic_DNA"/>
</dbReference>
<evidence type="ECO:0000256" key="4">
    <source>
        <dbReference type="ARBA" id="ARBA00011894"/>
    </source>
</evidence>
<comment type="similarity">
    <text evidence="3">Belongs to the UPRTase family.</text>
</comment>
<evidence type="ECO:0000256" key="7">
    <source>
        <dbReference type="ARBA" id="ARBA00022679"/>
    </source>
</evidence>
<keyword evidence="12" id="KW-1185">Reference proteome</keyword>
<comment type="caution">
    <text evidence="11">The sequence shown here is derived from an EMBL/GenBank/DDBJ whole genome shotgun (WGS) entry which is preliminary data.</text>
</comment>
<evidence type="ECO:0000313" key="12">
    <source>
        <dbReference type="Proteomes" id="UP000293823"/>
    </source>
</evidence>
<evidence type="ECO:0000259" key="10">
    <source>
        <dbReference type="Pfam" id="PF14681"/>
    </source>
</evidence>
<evidence type="ECO:0000256" key="8">
    <source>
        <dbReference type="ARBA" id="ARBA00022741"/>
    </source>
</evidence>
<evidence type="ECO:0000256" key="6">
    <source>
        <dbReference type="ARBA" id="ARBA00022676"/>
    </source>
</evidence>
<organism evidence="11 12">
    <name type="scientific">Alternaria arborescens</name>
    <dbReference type="NCBI Taxonomy" id="156630"/>
    <lineage>
        <taxon>Eukaryota</taxon>
        <taxon>Fungi</taxon>
        <taxon>Dikarya</taxon>
        <taxon>Ascomycota</taxon>
        <taxon>Pezizomycotina</taxon>
        <taxon>Dothideomycetes</taxon>
        <taxon>Pleosporomycetidae</taxon>
        <taxon>Pleosporales</taxon>
        <taxon>Pleosporineae</taxon>
        <taxon>Pleosporaceae</taxon>
        <taxon>Alternaria</taxon>
        <taxon>Alternaria sect. Alternaria</taxon>
    </lineage>
</organism>
<dbReference type="NCBIfam" id="NF001097">
    <property type="entry name" value="PRK00129.1"/>
    <property type="match status" value="1"/>
</dbReference>
<dbReference type="Gene3D" id="3.40.50.2020">
    <property type="match status" value="1"/>
</dbReference>
<evidence type="ECO:0000256" key="1">
    <source>
        <dbReference type="ARBA" id="ARBA00001946"/>
    </source>
</evidence>
<gene>
    <name evidence="11" type="ORF">AA0113_g9596</name>
</gene>
<evidence type="ECO:0000256" key="5">
    <source>
        <dbReference type="ARBA" id="ARBA00022533"/>
    </source>
</evidence>
<feature type="domain" description="Phosphoribosyltransferase" evidence="10">
    <location>
        <begin position="12"/>
        <end position="232"/>
    </location>
</feature>
<dbReference type="InterPro" id="IPR000836">
    <property type="entry name" value="PRTase_dom"/>
</dbReference>
<dbReference type="EC" id="2.4.2.9" evidence="4"/>
<dbReference type="InterPro" id="IPR029057">
    <property type="entry name" value="PRTase-like"/>
</dbReference>
<name>A0A4V1X2L5_9PLEO</name>
<dbReference type="InterPro" id="IPR050054">
    <property type="entry name" value="UPRTase/APRTase"/>
</dbReference>
<dbReference type="Pfam" id="PF14681">
    <property type="entry name" value="UPRTase"/>
    <property type="match status" value="1"/>
</dbReference>
<dbReference type="OrthoDB" id="10257085at2759"/>
<reference evidence="12" key="1">
    <citation type="journal article" date="2019" name="bioRxiv">
        <title>Genomics, evolutionary history and diagnostics of the Alternaria alternata species group including apple and Asian pear pathotypes.</title>
        <authorList>
            <person name="Armitage A.D."/>
            <person name="Cockerton H.M."/>
            <person name="Sreenivasaprasad S."/>
            <person name="Woodhall J.W."/>
            <person name="Lane C.R."/>
            <person name="Harrison R.J."/>
            <person name="Clarkson J.P."/>
        </authorList>
    </citation>
    <scope>NUCLEOTIDE SEQUENCE [LARGE SCALE GENOMIC DNA]</scope>
    <source>
        <strain evidence="12">RGR 97.0016</strain>
    </source>
</reference>
<keyword evidence="7" id="KW-0808">Transferase</keyword>
<keyword evidence="8" id="KW-0547">Nucleotide-binding</keyword>
<evidence type="ECO:0000256" key="9">
    <source>
        <dbReference type="ARBA" id="ARBA00023134"/>
    </source>
</evidence>
<dbReference type="GO" id="GO:0004845">
    <property type="term" value="F:uracil phosphoribosyltransferase activity"/>
    <property type="evidence" value="ECO:0007669"/>
    <property type="project" value="UniProtKB-EC"/>
</dbReference>
<dbReference type="AlphaFoldDB" id="A0A4V1X2L5"/>
<protein>
    <recommendedName>
        <fullName evidence="4">uracil phosphoribosyltransferase</fullName>
        <ecNumber evidence="4">2.4.2.9</ecNumber>
    </recommendedName>
</protein>
<dbReference type="PANTHER" id="PTHR32315:SF4">
    <property type="entry name" value="URACIL PHOSPHORIBOSYLTRANSFERASE, CHLOROPLASTIC"/>
    <property type="match status" value="1"/>
</dbReference>
<evidence type="ECO:0000256" key="2">
    <source>
        <dbReference type="ARBA" id="ARBA00005180"/>
    </source>
</evidence>
<dbReference type="PANTHER" id="PTHR32315">
    <property type="entry name" value="ADENINE PHOSPHORIBOSYLTRANSFERASE"/>
    <property type="match status" value="1"/>
</dbReference>
<keyword evidence="5" id="KW-0021">Allosteric enzyme</keyword>
<evidence type="ECO:0000256" key="3">
    <source>
        <dbReference type="ARBA" id="ARBA00009516"/>
    </source>
</evidence>
<keyword evidence="9" id="KW-0342">GTP-binding</keyword>
<dbReference type="Proteomes" id="UP000293823">
    <property type="component" value="Unassembled WGS sequence"/>
</dbReference>
<proteinExistence type="inferred from homology"/>
<evidence type="ECO:0000313" key="11">
    <source>
        <dbReference type="EMBL" id="RYO52908.1"/>
    </source>
</evidence>
<dbReference type="FunFam" id="3.40.50.2020:FF:000049">
    <property type="entry name" value="Putative uracil phosphoribosyltransferase urg2"/>
    <property type="match status" value="1"/>
</dbReference>
<dbReference type="GO" id="GO:0005525">
    <property type="term" value="F:GTP binding"/>
    <property type="evidence" value="ECO:0007669"/>
    <property type="project" value="UniProtKB-KW"/>
</dbReference>
<keyword evidence="6" id="KW-0328">Glycosyltransferase</keyword>
<accession>A0A4V1X2L5</accession>
<dbReference type="SUPFAM" id="SSF53271">
    <property type="entry name" value="PRTase-like"/>
    <property type="match status" value="1"/>
</dbReference>
<comment type="cofactor">
    <cofactor evidence="1">
        <name>Mg(2+)</name>
        <dbReference type="ChEBI" id="CHEBI:18420"/>
    </cofactor>
</comment>
<dbReference type="CDD" id="cd06223">
    <property type="entry name" value="PRTases_typeI"/>
    <property type="match status" value="1"/>
</dbReference>
<sequence length="235" mass="24918">MSAINLPKNAHVSTHPCLQAKLSQLRSASTGSKDAQTLVHELALMIGYEALAAGLKAQPAGTDKSPLGYEYTTTTTSPAPTSISLVPILRSGLSMVPALSSLLPTPVPIHHLGLYREKSTLQPVEYYNNLPYHTPHNTAAGSTSPQPELAIIVDPIIATGATAQAAIDTLKDWGVKRIIVVSILATEEGLQKACGEWEEGVEVWVGGCDKEVDDKGMIKPGLGDIGDRLFMTLGK</sequence>
<comment type="pathway">
    <text evidence="2">Pyrimidine metabolism; UMP biosynthesis via salvage pathway; UMP from uracil: step 1/1.</text>
</comment>